<dbReference type="Proteomes" id="UP000198211">
    <property type="component" value="Unassembled WGS sequence"/>
</dbReference>
<gene>
    <name evidence="1" type="ORF">PHMEG_00031351</name>
</gene>
<evidence type="ECO:0000313" key="2">
    <source>
        <dbReference type="Proteomes" id="UP000198211"/>
    </source>
</evidence>
<organism evidence="1 2">
    <name type="scientific">Phytophthora megakarya</name>
    <dbReference type="NCBI Taxonomy" id="4795"/>
    <lineage>
        <taxon>Eukaryota</taxon>
        <taxon>Sar</taxon>
        <taxon>Stramenopiles</taxon>
        <taxon>Oomycota</taxon>
        <taxon>Peronosporomycetes</taxon>
        <taxon>Peronosporales</taxon>
        <taxon>Peronosporaceae</taxon>
        <taxon>Phytophthora</taxon>
    </lineage>
</organism>
<proteinExistence type="predicted"/>
<keyword evidence="2" id="KW-1185">Reference proteome</keyword>
<sequence length="86" mass="9742">MAGRMTSLRMTTTIPTTIPETVRATGKGTIMFNPMDNITALEDFDNKQPLAVRTRWLEKFQSLSVMGRWSGYAKVYYYKLKLSSAG</sequence>
<comment type="caution">
    <text evidence="1">The sequence shown here is derived from an EMBL/GenBank/DDBJ whole genome shotgun (WGS) entry which is preliminary data.</text>
</comment>
<accession>A0A225UZ25</accession>
<dbReference type="AlphaFoldDB" id="A0A225UZ25"/>
<protein>
    <submittedName>
        <fullName evidence="1">Uncharacterized protein</fullName>
    </submittedName>
</protein>
<evidence type="ECO:0000313" key="1">
    <source>
        <dbReference type="EMBL" id="OWY97997.1"/>
    </source>
</evidence>
<name>A0A225UZ25_9STRA</name>
<dbReference type="OrthoDB" id="105565at2759"/>
<reference evidence="2" key="1">
    <citation type="submission" date="2017-03" db="EMBL/GenBank/DDBJ databases">
        <title>Phytopthora megakarya and P. palmivora, two closely related causual agents of cacao black pod achieved similar genome size and gene model numbers by different mechanisms.</title>
        <authorList>
            <person name="Ali S."/>
            <person name="Shao J."/>
            <person name="Larry D.J."/>
            <person name="Kronmiller B."/>
            <person name="Shen D."/>
            <person name="Strem M.D."/>
            <person name="Melnick R.L."/>
            <person name="Guiltinan M.J."/>
            <person name="Tyler B.M."/>
            <person name="Meinhardt L.W."/>
            <person name="Bailey B.A."/>
        </authorList>
    </citation>
    <scope>NUCLEOTIDE SEQUENCE [LARGE SCALE GENOMIC DNA]</scope>
    <source>
        <strain evidence="2">zdho120</strain>
    </source>
</reference>
<dbReference type="EMBL" id="NBNE01009863">
    <property type="protein sequence ID" value="OWY97997.1"/>
    <property type="molecule type" value="Genomic_DNA"/>
</dbReference>